<evidence type="ECO:0000313" key="10">
    <source>
        <dbReference type="Proteomes" id="UP001595476"/>
    </source>
</evidence>
<reference evidence="10" key="1">
    <citation type="journal article" date="2019" name="Int. J. Syst. Evol. Microbiol.">
        <title>The Global Catalogue of Microorganisms (GCM) 10K type strain sequencing project: providing services to taxonomists for standard genome sequencing and annotation.</title>
        <authorList>
            <consortium name="The Broad Institute Genomics Platform"/>
            <consortium name="The Broad Institute Genome Sequencing Center for Infectious Disease"/>
            <person name="Wu L."/>
            <person name="Ma J."/>
        </authorList>
    </citation>
    <scope>NUCLEOTIDE SEQUENCE [LARGE SCALE GENOMIC DNA]</scope>
    <source>
        <strain evidence="10">KCTC 52438</strain>
    </source>
</reference>
<feature type="transmembrane region" description="Helical" evidence="8">
    <location>
        <begin position="224"/>
        <end position="245"/>
    </location>
</feature>
<evidence type="ECO:0000256" key="1">
    <source>
        <dbReference type="ARBA" id="ARBA00004651"/>
    </source>
</evidence>
<feature type="transmembrane region" description="Helical" evidence="8">
    <location>
        <begin position="40"/>
        <end position="63"/>
    </location>
</feature>
<keyword evidence="4" id="KW-1003">Cell membrane</keyword>
<proteinExistence type="inferred from homology"/>
<name>A0ABV7HH58_9GAMM</name>
<dbReference type="Proteomes" id="UP001595476">
    <property type="component" value="Unassembled WGS sequence"/>
</dbReference>
<dbReference type="PANTHER" id="PTHR34979:SF1">
    <property type="entry name" value="INNER MEMBRANE PROTEIN YGAZ"/>
    <property type="match status" value="1"/>
</dbReference>
<keyword evidence="5 8" id="KW-0812">Transmembrane</keyword>
<dbReference type="Pfam" id="PF03591">
    <property type="entry name" value="AzlC"/>
    <property type="match status" value="1"/>
</dbReference>
<evidence type="ECO:0000256" key="2">
    <source>
        <dbReference type="ARBA" id="ARBA00010735"/>
    </source>
</evidence>
<keyword evidence="3" id="KW-0813">Transport</keyword>
<evidence type="ECO:0000256" key="8">
    <source>
        <dbReference type="SAM" id="Phobius"/>
    </source>
</evidence>
<comment type="similarity">
    <text evidence="2">Belongs to the AzlC family.</text>
</comment>
<gene>
    <name evidence="9" type="ORF">ACFOEK_19375</name>
</gene>
<dbReference type="RefSeq" id="WP_386723133.1">
    <property type="nucleotide sequence ID" value="NZ_JBHRSZ010000009.1"/>
</dbReference>
<evidence type="ECO:0000313" key="9">
    <source>
        <dbReference type="EMBL" id="MFC3153209.1"/>
    </source>
</evidence>
<accession>A0ABV7HH58</accession>
<dbReference type="PANTHER" id="PTHR34979">
    <property type="entry name" value="INNER MEMBRANE PROTEIN YGAZ"/>
    <property type="match status" value="1"/>
</dbReference>
<dbReference type="InterPro" id="IPR011606">
    <property type="entry name" value="Brnchd-chn_aa_trnsp_permease"/>
</dbReference>
<evidence type="ECO:0000256" key="3">
    <source>
        <dbReference type="ARBA" id="ARBA00022448"/>
    </source>
</evidence>
<sequence length="272" mass="29261">MNTETATLPFTPEALAPETLTGDFTPSNDPSKNAIKQREYIRGLIAAIPVMIGFVPVALVLGAQASSKGLSLLEVPLMTGLNFGGGSEFTAMGLWTSPPHILLIVTMSMLVNSRHILMGAALAPYMKHLSRKQAFPSLFLMCDESWAMALADAKKKGQSRISFPYYLGTASGLYLTWLIFTTVGVALGPALGDLDQFGFDMAFTAVFLVLLKGMWKGVSACRPWFVSLVVAALTYLLIPGAWYVAAGAISGLLFSIYQVNKAEQTAQVTTHE</sequence>
<dbReference type="EMBL" id="JBHRSZ010000009">
    <property type="protein sequence ID" value="MFC3153209.1"/>
    <property type="molecule type" value="Genomic_DNA"/>
</dbReference>
<organism evidence="9 10">
    <name type="scientific">Litoribrevibacter euphylliae</name>
    <dbReference type="NCBI Taxonomy" id="1834034"/>
    <lineage>
        <taxon>Bacteria</taxon>
        <taxon>Pseudomonadati</taxon>
        <taxon>Pseudomonadota</taxon>
        <taxon>Gammaproteobacteria</taxon>
        <taxon>Oceanospirillales</taxon>
        <taxon>Oceanospirillaceae</taxon>
        <taxon>Litoribrevibacter</taxon>
    </lineage>
</organism>
<evidence type="ECO:0000256" key="5">
    <source>
        <dbReference type="ARBA" id="ARBA00022692"/>
    </source>
</evidence>
<evidence type="ECO:0000256" key="4">
    <source>
        <dbReference type="ARBA" id="ARBA00022475"/>
    </source>
</evidence>
<evidence type="ECO:0000256" key="7">
    <source>
        <dbReference type="ARBA" id="ARBA00023136"/>
    </source>
</evidence>
<keyword evidence="6 8" id="KW-1133">Transmembrane helix</keyword>
<comment type="subcellular location">
    <subcellularLocation>
        <location evidence="1">Cell membrane</location>
        <topology evidence="1">Multi-pass membrane protein</topology>
    </subcellularLocation>
</comment>
<feature type="transmembrane region" description="Helical" evidence="8">
    <location>
        <begin position="101"/>
        <end position="123"/>
    </location>
</feature>
<evidence type="ECO:0000256" key="6">
    <source>
        <dbReference type="ARBA" id="ARBA00022989"/>
    </source>
</evidence>
<feature type="transmembrane region" description="Helical" evidence="8">
    <location>
        <begin position="165"/>
        <end position="191"/>
    </location>
</feature>
<keyword evidence="7 8" id="KW-0472">Membrane</keyword>
<feature type="transmembrane region" description="Helical" evidence="8">
    <location>
        <begin position="197"/>
        <end position="215"/>
    </location>
</feature>
<protein>
    <submittedName>
        <fullName evidence="9">AzlC family ABC transporter permease</fullName>
    </submittedName>
</protein>
<comment type="caution">
    <text evidence="9">The sequence shown here is derived from an EMBL/GenBank/DDBJ whole genome shotgun (WGS) entry which is preliminary data.</text>
</comment>
<keyword evidence="10" id="KW-1185">Reference proteome</keyword>